<evidence type="ECO:0000256" key="1">
    <source>
        <dbReference type="ARBA" id="ARBA00022603"/>
    </source>
</evidence>
<dbReference type="InterPro" id="IPR000878">
    <property type="entry name" value="4pyrrol_Mease"/>
</dbReference>
<dbReference type="Proteomes" id="UP000032233">
    <property type="component" value="Unassembled WGS sequence"/>
</dbReference>
<evidence type="ECO:0000256" key="4">
    <source>
        <dbReference type="SAM" id="SignalP"/>
    </source>
</evidence>
<protein>
    <recommendedName>
        <fullName evidence="5">Tetrapyrrole methylase domain-containing protein</fullName>
    </recommendedName>
</protein>
<dbReference type="PANTHER" id="PTHR45790">
    <property type="entry name" value="SIROHEME SYNTHASE-RELATED"/>
    <property type="match status" value="1"/>
</dbReference>
<dbReference type="STRING" id="1429043.X474_16405"/>
<evidence type="ECO:0000256" key="3">
    <source>
        <dbReference type="ARBA" id="ARBA00022691"/>
    </source>
</evidence>
<evidence type="ECO:0000313" key="6">
    <source>
        <dbReference type="EMBL" id="KIX13014.1"/>
    </source>
</evidence>
<dbReference type="InterPro" id="IPR035996">
    <property type="entry name" value="4pyrrol_Methylase_sf"/>
</dbReference>
<dbReference type="Gene3D" id="3.30.950.10">
    <property type="entry name" value="Methyltransferase, Cobalt-precorrin-4 Transmethylase, Domain 2"/>
    <property type="match status" value="2"/>
</dbReference>
<keyword evidence="2" id="KW-0808">Transferase</keyword>
<reference evidence="6 7" key="1">
    <citation type="submission" date="2013-11" db="EMBL/GenBank/DDBJ databases">
        <title>Metagenomic analysis of a methanogenic consortium involved in long chain n-alkane degradation.</title>
        <authorList>
            <person name="Davidova I.A."/>
            <person name="Callaghan A.V."/>
            <person name="Wawrik B."/>
            <person name="Pruitt S."/>
            <person name="Marks C."/>
            <person name="Duncan K.E."/>
            <person name="Suflita J.M."/>
        </authorList>
    </citation>
    <scope>NUCLEOTIDE SEQUENCE [LARGE SCALE GENOMIC DNA]</scope>
    <source>
        <strain evidence="6 7">SPR</strain>
    </source>
</reference>
<feature type="domain" description="Tetrapyrrole methylase" evidence="5">
    <location>
        <begin position="290"/>
        <end position="526"/>
    </location>
</feature>
<accession>A0A0D2J4J4</accession>
<feature type="signal peptide" evidence="4">
    <location>
        <begin position="1"/>
        <end position="26"/>
    </location>
</feature>
<keyword evidence="4" id="KW-0732">Signal</keyword>
<feature type="chain" id="PRO_5002244594" description="Tetrapyrrole methylase domain-containing protein" evidence="4">
    <location>
        <begin position="27"/>
        <end position="548"/>
    </location>
</feature>
<dbReference type="OrthoDB" id="9804789at2"/>
<proteinExistence type="predicted"/>
<dbReference type="Gene3D" id="3.40.1010.10">
    <property type="entry name" value="Cobalt-precorrin-4 Transmethylase, Domain 1"/>
    <property type="match status" value="2"/>
</dbReference>
<dbReference type="GO" id="GO:0019354">
    <property type="term" value="P:siroheme biosynthetic process"/>
    <property type="evidence" value="ECO:0007669"/>
    <property type="project" value="TreeGrafter"/>
</dbReference>
<dbReference type="InterPro" id="IPR050161">
    <property type="entry name" value="Siro_Cobalamin_biosynth"/>
</dbReference>
<dbReference type="InterPro" id="IPR014776">
    <property type="entry name" value="4pyrrole_Mease_sub2"/>
</dbReference>
<comment type="caution">
    <text evidence="6">The sequence shown here is derived from an EMBL/GenBank/DDBJ whole genome shotgun (WGS) entry which is preliminary data.</text>
</comment>
<dbReference type="InParanoid" id="A0A0D2J4J4"/>
<sequence>MKVKATNPLSLAIAIALLLITSLASAQTSGQPQNKEKASQPNIYLVGMGPGAADLITVGAQQAVRKAHLIICNSMLAKQFSSLLAGKELLVTGEKSCLQKKDLADESVKRDRIIKSVRNAVKANKVVALLDHGDPMVYGNWLWCLNAFKDLTIKVEPGVCLFHAANAALRDDISFSELAKSIIITTNDAPGQKDAIDRLASKFATMVIYCKKNKFATMLAKLSKKYASDTPIALVFNAGDIHKEKVVRGAIANIAETVAKQKLPNDFIVFVGANLDKPQCRARAEKEKGRLYLAGLFLGNADLATLRTVNLIKKSDLIVDKSDLLKKGFNHKLLPQGKEVWKPSDNGAWQWFGYGKSADDFSGKQLERFLAAEKARKETAVKVRQAIKNGKQVCILDSGDPLTYSPWAWVLREFADLCPIVLPGVSSFDAANAVLQKSVTKGVNTKSVIITVPDVEDWLNKTCFDFDAMLERQTSLVIFMPDYLVTLPDMVKKLSAYYDRKTPIALVANAGFKNSQRVIKGRLDNIVELVGKEKMPILQLMYVGPFLH</sequence>
<dbReference type="GO" id="GO:0004851">
    <property type="term" value="F:uroporphyrin-III C-methyltransferase activity"/>
    <property type="evidence" value="ECO:0007669"/>
    <property type="project" value="TreeGrafter"/>
</dbReference>
<dbReference type="InterPro" id="IPR014777">
    <property type="entry name" value="4pyrrole_Mease_sub1"/>
</dbReference>
<keyword evidence="1" id="KW-0489">Methyltransferase</keyword>
<dbReference type="AlphaFoldDB" id="A0A0D2J4J4"/>
<dbReference type="SUPFAM" id="SSF53790">
    <property type="entry name" value="Tetrapyrrole methylase"/>
    <property type="match status" value="2"/>
</dbReference>
<evidence type="ECO:0000256" key="2">
    <source>
        <dbReference type="ARBA" id="ARBA00022679"/>
    </source>
</evidence>
<organism evidence="6 7">
    <name type="scientific">Dethiosulfatarculus sandiegensis</name>
    <dbReference type="NCBI Taxonomy" id="1429043"/>
    <lineage>
        <taxon>Bacteria</taxon>
        <taxon>Pseudomonadati</taxon>
        <taxon>Thermodesulfobacteriota</taxon>
        <taxon>Desulfarculia</taxon>
        <taxon>Desulfarculales</taxon>
        <taxon>Desulfarculaceae</taxon>
        <taxon>Dethiosulfatarculus</taxon>
    </lineage>
</organism>
<dbReference type="EMBL" id="AZAC01000020">
    <property type="protein sequence ID" value="KIX13014.1"/>
    <property type="molecule type" value="Genomic_DNA"/>
</dbReference>
<evidence type="ECO:0000313" key="7">
    <source>
        <dbReference type="Proteomes" id="UP000032233"/>
    </source>
</evidence>
<keyword evidence="7" id="KW-1185">Reference proteome</keyword>
<gene>
    <name evidence="6" type="ORF">X474_16405</name>
</gene>
<dbReference type="Pfam" id="PF00590">
    <property type="entry name" value="TP_methylase"/>
    <property type="match status" value="2"/>
</dbReference>
<keyword evidence="3" id="KW-0949">S-adenosyl-L-methionine</keyword>
<evidence type="ECO:0000259" key="5">
    <source>
        <dbReference type="Pfam" id="PF00590"/>
    </source>
</evidence>
<dbReference type="RefSeq" id="WP_044349953.1">
    <property type="nucleotide sequence ID" value="NZ_AZAC01000020.1"/>
</dbReference>
<feature type="domain" description="Tetrapyrrole methylase" evidence="5">
    <location>
        <begin position="43"/>
        <end position="254"/>
    </location>
</feature>
<name>A0A0D2J4J4_9BACT</name>
<dbReference type="CDD" id="cd11724">
    <property type="entry name" value="TP_methylase"/>
    <property type="match status" value="2"/>
</dbReference>
<dbReference type="GO" id="GO:0032259">
    <property type="term" value="P:methylation"/>
    <property type="evidence" value="ECO:0007669"/>
    <property type="project" value="UniProtKB-KW"/>
</dbReference>